<keyword evidence="1" id="KW-0812">Transmembrane</keyword>
<sequence>MNMDMNVEEGEQTKKALIISRVLHGEVDVYKRTSHQPMTVTIELTPNRVPLNNGIPSPTEKTSLSVNAKICYKNIIVSQDLKVSLKFLHSPESYSIEGEWILDDWYWPITTQNVGCENYLIYLRPWFQNTPIQWIFQAEIVQKQTRDDTNTREPPVLLQRKFFSEIIFEKSCRKPKYASIISPCDVKIYNEDEEFKHFLLNDDSVDSTKSQIRVLYSTKIEYNEYFQFTILASCPQFFVNTNDPVLQLSIQSFFPYAQKSYAYKAKSMMEHEFFIETKTLPPKTQRICKKTETEINFNIDICIKGLYYDDNLAFTATVYLDDTDLTAVTAIQIHSNHWDVIYVGDTTMQGHSSAFRKFRIKKSPSIDESQLRVTATLKNIYKHNFIVKLKIEPQIGYQSAYTLKSIMMNEASFQKYLVNESCKMDIFLIILAICIACAVSVGLCVLVYYKIYIRFFSKISVPLYLMEHITFPE</sequence>
<evidence type="ECO:0000313" key="3">
    <source>
        <dbReference type="Proteomes" id="UP000031668"/>
    </source>
</evidence>
<name>A0A0C2MQR5_THEKT</name>
<gene>
    <name evidence="2" type="ORF">RF11_11336</name>
</gene>
<comment type="caution">
    <text evidence="2">The sequence shown here is derived from an EMBL/GenBank/DDBJ whole genome shotgun (WGS) entry which is preliminary data.</text>
</comment>
<dbReference type="Proteomes" id="UP000031668">
    <property type="component" value="Unassembled WGS sequence"/>
</dbReference>
<dbReference type="EMBL" id="JWZT01003500">
    <property type="protein sequence ID" value="KII66625.1"/>
    <property type="molecule type" value="Genomic_DNA"/>
</dbReference>
<keyword evidence="1" id="KW-1133">Transmembrane helix</keyword>
<keyword evidence="3" id="KW-1185">Reference proteome</keyword>
<organism evidence="2 3">
    <name type="scientific">Thelohanellus kitauei</name>
    <name type="common">Myxosporean</name>
    <dbReference type="NCBI Taxonomy" id="669202"/>
    <lineage>
        <taxon>Eukaryota</taxon>
        <taxon>Metazoa</taxon>
        <taxon>Cnidaria</taxon>
        <taxon>Myxozoa</taxon>
        <taxon>Myxosporea</taxon>
        <taxon>Bivalvulida</taxon>
        <taxon>Platysporina</taxon>
        <taxon>Myxobolidae</taxon>
        <taxon>Thelohanellus</taxon>
    </lineage>
</organism>
<feature type="transmembrane region" description="Helical" evidence="1">
    <location>
        <begin position="426"/>
        <end position="449"/>
    </location>
</feature>
<reference evidence="2 3" key="1">
    <citation type="journal article" date="2014" name="Genome Biol. Evol.">
        <title>The genome of the myxosporean Thelohanellus kitauei shows adaptations to nutrient acquisition within its fish host.</title>
        <authorList>
            <person name="Yang Y."/>
            <person name="Xiong J."/>
            <person name="Zhou Z."/>
            <person name="Huo F."/>
            <person name="Miao W."/>
            <person name="Ran C."/>
            <person name="Liu Y."/>
            <person name="Zhang J."/>
            <person name="Feng J."/>
            <person name="Wang M."/>
            <person name="Wang M."/>
            <person name="Wang L."/>
            <person name="Yao B."/>
        </authorList>
    </citation>
    <scope>NUCLEOTIDE SEQUENCE [LARGE SCALE GENOMIC DNA]</scope>
    <source>
        <strain evidence="2">Wuqing</strain>
    </source>
</reference>
<keyword evidence="1" id="KW-0472">Membrane</keyword>
<protein>
    <submittedName>
        <fullName evidence="2">Uncharacterized protein</fullName>
    </submittedName>
</protein>
<proteinExistence type="predicted"/>
<accession>A0A0C2MQR5</accession>
<dbReference type="AlphaFoldDB" id="A0A0C2MQR5"/>
<evidence type="ECO:0000256" key="1">
    <source>
        <dbReference type="SAM" id="Phobius"/>
    </source>
</evidence>
<evidence type="ECO:0000313" key="2">
    <source>
        <dbReference type="EMBL" id="KII66625.1"/>
    </source>
</evidence>